<dbReference type="InterPro" id="IPR051275">
    <property type="entry name" value="Cell_adhesion_signaling"/>
</dbReference>
<keyword evidence="8" id="KW-1185">Reference proteome</keyword>
<protein>
    <recommendedName>
        <fullName evidence="6">Ig-like domain-containing protein</fullName>
    </recommendedName>
</protein>
<comment type="caution">
    <text evidence="7">The sequence shown here is derived from an EMBL/GenBank/DDBJ whole genome shotgun (WGS) entry which is preliminary data.</text>
</comment>
<dbReference type="GO" id="GO:0098609">
    <property type="term" value="P:cell-cell adhesion"/>
    <property type="evidence" value="ECO:0007669"/>
    <property type="project" value="TreeGrafter"/>
</dbReference>
<name>A0A9D3Y260_DREPO</name>
<reference evidence="7" key="1">
    <citation type="journal article" date="2019" name="bioRxiv">
        <title>The Genome of the Zebra Mussel, Dreissena polymorpha: A Resource for Invasive Species Research.</title>
        <authorList>
            <person name="McCartney M.A."/>
            <person name="Auch B."/>
            <person name="Kono T."/>
            <person name="Mallez S."/>
            <person name="Zhang Y."/>
            <person name="Obille A."/>
            <person name="Becker A."/>
            <person name="Abrahante J.E."/>
            <person name="Garbe J."/>
            <person name="Badalamenti J.P."/>
            <person name="Herman A."/>
            <person name="Mangelson H."/>
            <person name="Liachko I."/>
            <person name="Sullivan S."/>
            <person name="Sone E.D."/>
            <person name="Koren S."/>
            <person name="Silverstein K.A.T."/>
            <person name="Beckman K.B."/>
            <person name="Gohl D.M."/>
        </authorList>
    </citation>
    <scope>NUCLEOTIDE SEQUENCE</scope>
    <source>
        <strain evidence="7">Duluth1</strain>
        <tissue evidence="7">Whole animal</tissue>
    </source>
</reference>
<feature type="domain" description="Ig-like" evidence="6">
    <location>
        <begin position="57"/>
        <end position="140"/>
    </location>
</feature>
<dbReference type="PANTHER" id="PTHR11640:SF31">
    <property type="entry name" value="IRREGULAR CHIASM C-ROUGHEST PROTEIN-RELATED"/>
    <property type="match status" value="1"/>
</dbReference>
<dbReference type="EMBL" id="JAIWYP010000049">
    <property type="protein sequence ID" value="KAH3690942.1"/>
    <property type="molecule type" value="Genomic_DNA"/>
</dbReference>
<dbReference type="InterPro" id="IPR036179">
    <property type="entry name" value="Ig-like_dom_sf"/>
</dbReference>
<proteinExistence type="predicted"/>
<evidence type="ECO:0000256" key="2">
    <source>
        <dbReference type="ARBA" id="ARBA00023136"/>
    </source>
</evidence>
<sequence length="357" mass="40170">MASYTQSSEGATSILRYTPQAITSEDLICTAYYVLKSTNITIQRRTYMTIQYTVTRPIISINNSNVSETAFIREGRSAEFKCYASSYPPPRYRWFYPGGTSEVATVTIQFNHTANGWKMSCNATNNYYSLNGTAGTKSTTLDTIINLNITFPPLFVSIKNIENNTAMAKNIIRLVKGDSLRLICESVANPSATTVWQVKHVNSYILTAINIQEDTQWTCAAFNTINGVPERTNRTIYFEVLYGPVHLNLTYNIFTGQSKNGIVLNDGNITVIEGSAVLLKCSDSSLPPSKYFWDDGLEGSIRNISNISRTTKARYMCLAKNIMTITFNGNLLEEIIYHCICIYYMVRAICQYYSIIR</sequence>
<evidence type="ECO:0000313" key="7">
    <source>
        <dbReference type="EMBL" id="KAH3690942.1"/>
    </source>
</evidence>
<evidence type="ECO:0000256" key="1">
    <source>
        <dbReference type="ARBA" id="ARBA00004479"/>
    </source>
</evidence>
<dbReference type="Proteomes" id="UP000828390">
    <property type="component" value="Unassembled WGS sequence"/>
</dbReference>
<dbReference type="GO" id="GO:0005911">
    <property type="term" value="C:cell-cell junction"/>
    <property type="evidence" value="ECO:0007669"/>
    <property type="project" value="TreeGrafter"/>
</dbReference>
<dbReference type="GO" id="GO:0005886">
    <property type="term" value="C:plasma membrane"/>
    <property type="evidence" value="ECO:0007669"/>
    <property type="project" value="TreeGrafter"/>
</dbReference>
<gene>
    <name evidence="7" type="ORF">DPMN_192766</name>
</gene>
<evidence type="ECO:0000259" key="6">
    <source>
        <dbReference type="PROSITE" id="PS50835"/>
    </source>
</evidence>
<dbReference type="GO" id="GO:0050839">
    <property type="term" value="F:cell adhesion molecule binding"/>
    <property type="evidence" value="ECO:0007669"/>
    <property type="project" value="TreeGrafter"/>
</dbReference>
<reference evidence="7" key="2">
    <citation type="submission" date="2020-11" db="EMBL/GenBank/DDBJ databases">
        <authorList>
            <person name="McCartney M.A."/>
            <person name="Auch B."/>
            <person name="Kono T."/>
            <person name="Mallez S."/>
            <person name="Becker A."/>
            <person name="Gohl D.M."/>
            <person name="Silverstein K.A.T."/>
            <person name="Koren S."/>
            <person name="Bechman K.B."/>
            <person name="Herman A."/>
            <person name="Abrahante J.E."/>
            <person name="Garbe J."/>
        </authorList>
    </citation>
    <scope>NUCLEOTIDE SEQUENCE</scope>
    <source>
        <strain evidence="7">Duluth1</strain>
        <tissue evidence="7">Whole animal</tissue>
    </source>
</reference>
<dbReference type="PANTHER" id="PTHR11640">
    <property type="entry name" value="NEPHRIN"/>
    <property type="match status" value="1"/>
</dbReference>
<feature type="domain" description="Ig-like" evidence="6">
    <location>
        <begin position="152"/>
        <end position="237"/>
    </location>
</feature>
<dbReference type="PROSITE" id="PS50835">
    <property type="entry name" value="IG_LIKE"/>
    <property type="match status" value="2"/>
</dbReference>
<evidence type="ECO:0000313" key="8">
    <source>
        <dbReference type="Proteomes" id="UP000828390"/>
    </source>
</evidence>
<evidence type="ECO:0000256" key="5">
    <source>
        <dbReference type="ARBA" id="ARBA00023319"/>
    </source>
</evidence>
<keyword evidence="3" id="KW-1015">Disulfide bond</keyword>
<organism evidence="7 8">
    <name type="scientific">Dreissena polymorpha</name>
    <name type="common">Zebra mussel</name>
    <name type="synonym">Mytilus polymorpha</name>
    <dbReference type="NCBI Taxonomy" id="45954"/>
    <lineage>
        <taxon>Eukaryota</taxon>
        <taxon>Metazoa</taxon>
        <taxon>Spiralia</taxon>
        <taxon>Lophotrochozoa</taxon>
        <taxon>Mollusca</taxon>
        <taxon>Bivalvia</taxon>
        <taxon>Autobranchia</taxon>
        <taxon>Heteroconchia</taxon>
        <taxon>Euheterodonta</taxon>
        <taxon>Imparidentia</taxon>
        <taxon>Neoheterodontei</taxon>
        <taxon>Myida</taxon>
        <taxon>Dreissenoidea</taxon>
        <taxon>Dreissenidae</taxon>
        <taxon>Dreissena</taxon>
    </lineage>
</organism>
<comment type="subcellular location">
    <subcellularLocation>
        <location evidence="1">Membrane</location>
        <topology evidence="1">Single-pass type I membrane protein</topology>
    </subcellularLocation>
</comment>
<dbReference type="InterPro" id="IPR007110">
    <property type="entry name" value="Ig-like_dom"/>
</dbReference>
<keyword evidence="5" id="KW-0393">Immunoglobulin domain</keyword>
<dbReference type="Gene3D" id="2.60.40.10">
    <property type="entry name" value="Immunoglobulins"/>
    <property type="match status" value="1"/>
</dbReference>
<dbReference type="AlphaFoldDB" id="A0A9D3Y260"/>
<evidence type="ECO:0000256" key="3">
    <source>
        <dbReference type="ARBA" id="ARBA00023157"/>
    </source>
</evidence>
<keyword evidence="4" id="KW-0325">Glycoprotein</keyword>
<accession>A0A9D3Y260</accession>
<keyword evidence="2" id="KW-0472">Membrane</keyword>
<dbReference type="SUPFAM" id="SSF48726">
    <property type="entry name" value="Immunoglobulin"/>
    <property type="match status" value="2"/>
</dbReference>
<dbReference type="InterPro" id="IPR013783">
    <property type="entry name" value="Ig-like_fold"/>
</dbReference>
<evidence type="ECO:0000256" key="4">
    <source>
        <dbReference type="ARBA" id="ARBA00023180"/>
    </source>
</evidence>